<keyword evidence="1" id="KW-0812">Transmembrane</keyword>
<dbReference type="RefSeq" id="WP_209661681.1">
    <property type="nucleotide sequence ID" value="NZ_JAGGLI010000034.1"/>
</dbReference>
<evidence type="ECO:0000313" key="2">
    <source>
        <dbReference type="EMBL" id="MBP2028629.1"/>
    </source>
</evidence>
<evidence type="ECO:0000313" key="3">
    <source>
        <dbReference type="Proteomes" id="UP001314903"/>
    </source>
</evidence>
<keyword evidence="3" id="KW-1185">Reference proteome</keyword>
<feature type="transmembrane region" description="Helical" evidence="1">
    <location>
        <begin position="36"/>
        <end position="63"/>
    </location>
</feature>
<dbReference type="EMBL" id="JAGGLI010000034">
    <property type="protein sequence ID" value="MBP2028629.1"/>
    <property type="molecule type" value="Genomic_DNA"/>
</dbReference>
<accession>A0ABS4KLH7</accession>
<reference evidence="2 3" key="1">
    <citation type="submission" date="2021-03" db="EMBL/GenBank/DDBJ databases">
        <title>Genomic Encyclopedia of Type Strains, Phase IV (KMG-IV): sequencing the most valuable type-strain genomes for metagenomic binning, comparative biology and taxonomic classification.</title>
        <authorList>
            <person name="Goeker M."/>
        </authorList>
    </citation>
    <scope>NUCLEOTIDE SEQUENCE [LARGE SCALE GENOMIC DNA]</scope>
    <source>
        <strain evidence="2 3">DSM 27512</strain>
    </source>
</reference>
<name>A0ABS4KLH7_9FIRM</name>
<proteinExistence type="predicted"/>
<organism evidence="2 3">
    <name type="scientific">Acetoanaerobium pronyense</name>
    <dbReference type="NCBI Taxonomy" id="1482736"/>
    <lineage>
        <taxon>Bacteria</taxon>
        <taxon>Bacillati</taxon>
        <taxon>Bacillota</taxon>
        <taxon>Clostridia</taxon>
        <taxon>Peptostreptococcales</taxon>
        <taxon>Filifactoraceae</taxon>
        <taxon>Acetoanaerobium</taxon>
    </lineage>
</organism>
<protein>
    <submittedName>
        <fullName evidence="2">Uncharacterized protein</fullName>
    </submittedName>
</protein>
<gene>
    <name evidence="2" type="ORF">J2Z35_002459</name>
</gene>
<evidence type="ECO:0000256" key="1">
    <source>
        <dbReference type="SAM" id="Phobius"/>
    </source>
</evidence>
<sequence>MINVIIDRALYICAVFDGYFYSHSISLYLIKSLNQIQGYIILLIKIFLTVIIFIVTGSEIIYLGKG</sequence>
<comment type="caution">
    <text evidence="2">The sequence shown here is derived from an EMBL/GenBank/DDBJ whole genome shotgun (WGS) entry which is preliminary data.</text>
</comment>
<keyword evidence="1" id="KW-0472">Membrane</keyword>
<keyword evidence="1" id="KW-1133">Transmembrane helix</keyword>
<dbReference type="Proteomes" id="UP001314903">
    <property type="component" value="Unassembled WGS sequence"/>
</dbReference>